<sequence length="514" mass="55526">MRQLNAVDTQFLNFETSTNVANIGGLAILSGGLSRGDLVSLLARRLHLAAPFRMRLVPVPLGLDHPYWTEEHAVDLDYHVRELALPAPGSDEQLGEQVARLHARRLDRRLPLWEMYLIHGLAGDRTALYMKVHHAAVDGVTGADVLAGLLDTSPEPPDLAEPEFPDSPRSPRSLGSAASADRADPAEPEDSAESSGLVEIAEPAETIDTREMLARGIAKAVVNPANTVRFLVNAVPHLDEIPLVSQIPGARTISRATRHLANRLAGTAEVPEMPRMLVPRTPFSGRISAHRRFAFTTLPLEDVKLVKNALGVTVNDVVMALCAGALRQWLLKHGSLPDQPLVAGVPFSLRTPGDRRTGNQVTIMITTLATQVADPLERLMAVRDAMRLIKERSSLAPARWLQEMSDMMPAALTGLAARAAFNLFAGSAGPINVMISNVPGPQLPLYISGARLLAYHPVSVVTDASGGLNITVFSYDGSLDVGVIACREMVPDVWTVTDYLGEALVELKLLVEQQ</sequence>
<dbReference type="PANTHER" id="PTHR31650:SF1">
    <property type="entry name" value="WAX ESTER SYNTHASE_DIACYLGLYCEROL ACYLTRANSFERASE 4-RELATED"/>
    <property type="match status" value="1"/>
</dbReference>
<evidence type="ECO:0000313" key="16">
    <source>
        <dbReference type="Proteomes" id="UP001499930"/>
    </source>
</evidence>
<protein>
    <recommendedName>
        <fullName evidence="4 11">Diacylglycerol O-acyltransferase</fullName>
        <ecNumber evidence="4 11">2.3.1.20</ecNumber>
    </recommendedName>
</protein>
<comment type="pathway">
    <text evidence="1 11">Glycerolipid metabolism; triacylglycerol biosynthesis.</text>
</comment>
<proteinExistence type="inferred from homology"/>
<gene>
    <name evidence="15" type="ORF">GCM10017559_77120</name>
</gene>
<dbReference type="PANTHER" id="PTHR31650">
    <property type="entry name" value="O-ACYLTRANSFERASE (WSD1-LIKE) FAMILY PROTEIN"/>
    <property type="match status" value="1"/>
</dbReference>
<dbReference type="Pfam" id="PF06974">
    <property type="entry name" value="WS_DGAT_C"/>
    <property type="match status" value="1"/>
</dbReference>
<dbReference type="Pfam" id="PF03007">
    <property type="entry name" value="WS_DGAT_cat"/>
    <property type="match status" value="1"/>
</dbReference>
<feature type="domain" description="O-acyltransferase WSD1 C-terminal" evidence="14">
    <location>
        <begin position="358"/>
        <end position="508"/>
    </location>
</feature>
<feature type="domain" description="O-acyltransferase WSD1-like N-terminal" evidence="13">
    <location>
        <begin position="4"/>
        <end position="318"/>
    </location>
</feature>
<dbReference type="Gene3D" id="3.30.559.10">
    <property type="entry name" value="Chloramphenicol acetyltransferase-like domain"/>
    <property type="match status" value="1"/>
</dbReference>
<dbReference type="InterPro" id="IPR004255">
    <property type="entry name" value="O-acyltransferase_WSD1_N"/>
</dbReference>
<evidence type="ECO:0000256" key="9">
    <source>
        <dbReference type="ARBA" id="ARBA00023315"/>
    </source>
</evidence>
<comment type="caution">
    <text evidence="15">The sequence shown here is derived from an EMBL/GenBank/DDBJ whole genome shotgun (WGS) entry which is preliminary data.</text>
</comment>
<comment type="pathway">
    <text evidence="2">Lipid metabolism.</text>
</comment>
<organism evidence="15 16">
    <name type="scientific">Streptosporangium longisporum</name>
    <dbReference type="NCBI Taxonomy" id="46187"/>
    <lineage>
        <taxon>Bacteria</taxon>
        <taxon>Bacillati</taxon>
        <taxon>Actinomycetota</taxon>
        <taxon>Actinomycetes</taxon>
        <taxon>Streptosporangiales</taxon>
        <taxon>Streptosporangiaceae</taxon>
        <taxon>Streptosporangium</taxon>
    </lineage>
</organism>
<evidence type="ECO:0000256" key="5">
    <source>
        <dbReference type="ARBA" id="ARBA00022516"/>
    </source>
</evidence>
<dbReference type="EC" id="2.3.1.20" evidence="4 11"/>
<evidence type="ECO:0000256" key="7">
    <source>
        <dbReference type="ARBA" id="ARBA00022798"/>
    </source>
</evidence>
<keyword evidence="9 11" id="KW-0012">Acyltransferase</keyword>
<evidence type="ECO:0000256" key="2">
    <source>
        <dbReference type="ARBA" id="ARBA00005189"/>
    </source>
</evidence>
<dbReference type="InterPro" id="IPR045034">
    <property type="entry name" value="O-acyltransferase_WSD1-like"/>
</dbReference>
<evidence type="ECO:0000256" key="4">
    <source>
        <dbReference type="ARBA" id="ARBA00013244"/>
    </source>
</evidence>
<evidence type="ECO:0000256" key="10">
    <source>
        <dbReference type="ARBA" id="ARBA00048109"/>
    </source>
</evidence>
<name>A0ABP6LFM1_9ACTN</name>
<dbReference type="InterPro" id="IPR014292">
    <property type="entry name" value="Acyl_transf_WS/DGAT"/>
</dbReference>
<keyword evidence="7 11" id="KW-0319">Glycerol metabolism</keyword>
<evidence type="ECO:0000256" key="8">
    <source>
        <dbReference type="ARBA" id="ARBA00023098"/>
    </source>
</evidence>
<comment type="catalytic activity">
    <reaction evidence="10 11">
        <text>an acyl-CoA + a 1,2-diacyl-sn-glycerol = a triacyl-sn-glycerol + CoA</text>
        <dbReference type="Rhea" id="RHEA:10868"/>
        <dbReference type="ChEBI" id="CHEBI:17815"/>
        <dbReference type="ChEBI" id="CHEBI:57287"/>
        <dbReference type="ChEBI" id="CHEBI:58342"/>
        <dbReference type="ChEBI" id="CHEBI:64615"/>
        <dbReference type="EC" id="2.3.1.20"/>
    </reaction>
</comment>
<evidence type="ECO:0000313" key="15">
    <source>
        <dbReference type="EMBL" id="GAA3037782.1"/>
    </source>
</evidence>
<evidence type="ECO:0000259" key="14">
    <source>
        <dbReference type="Pfam" id="PF06974"/>
    </source>
</evidence>
<evidence type="ECO:0000256" key="12">
    <source>
        <dbReference type="SAM" id="MobiDB-lite"/>
    </source>
</evidence>
<keyword evidence="6 11" id="KW-0808">Transferase</keyword>
<comment type="similarity">
    <text evidence="3 11">Belongs to the long-chain O-acyltransferase family.</text>
</comment>
<dbReference type="InterPro" id="IPR009721">
    <property type="entry name" value="O-acyltransferase_WSD1_C"/>
</dbReference>
<keyword evidence="5 11" id="KW-0444">Lipid biosynthesis</keyword>
<accession>A0ABP6LFM1</accession>
<evidence type="ECO:0000256" key="1">
    <source>
        <dbReference type="ARBA" id="ARBA00004771"/>
    </source>
</evidence>
<evidence type="ECO:0000259" key="13">
    <source>
        <dbReference type="Pfam" id="PF03007"/>
    </source>
</evidence>
<evidence type="ECO:0000256" key="11">
    <source>
        <dbReference type="RuleBase" id="RU361241"/>
    </source>
</evidence>
<dbReference type="Proteomes" id="UP001499930">
    <property type="component" value="Unassembled WGS sequence"/>
</dbReference>
<dbReference type="NCBIfam" id="TIGR02946">
    <property type="entry name" value="acyl_WS_DGAT"/>
    <property type="match status" value="1"/>
</dbReference>
<evidence type="ECO:0000256" key="3">
    <source>
        <dbReference type="ARBA" id="ARBA00009587"/>
    </source>
</evidence>
<dbReference type="SUPFAM" id="SSF52777">
    <property type="entry name" value="CoA-dependent acyltransferases"/>
    <property type="match status" value="2"/>
</dbReference>
<dbReference type="EMBL" id="BAAAWD010000028">
    <property type="protein sequence ID" value="GAA3037782.1"/>
    <property type="molecule type" value="Genomic_DNA"/>
</dbReference>
<keyword evidence="16" id="KW-1185">Reference proteome</keyword>
<reference evidence="16" key="1">
    <citation type="journal article" date="2019" name="Int. J. Syst. Evol. Microbiol.">
        <title>The Global Catalogue of Microorganisms (GCM) 10K type strain sequencing project: providing services to taxonomists for standard genome sequencing and annotation.</title>
        <authorList>
            <consortium name="The Broad Institute Genomics Platform"/>
            <consortium name="The Broad Institute Genome Sequencing Center for Infectious Disease"/>
            <person name="Wu L."/>
            <person name="Ma J."/>
        </authorList>
    </citation>
    <scope>NUCLEOTIDE SEQUENCE [LARGE SCALE GENOMIC DNA]</scope>
    <source>
        <strain evidence="16">JCM 3106</strain>
    </source>
</reference>
<evidence type="ECO:0000256" key="6">
    <source>
        <dbReference type="ARBA" id="ARBA00022679"/>
    </source>
</evidence>
<keyword evidence="8 11" id="KW-0443">Lipid metabolism</keyword>
<dbReference type="RefSeq" id="WP_344906262.1">
    <property type="nucleotide sequence ID" value="NZ_BAAAWD010000028.1"/>
</dbReference>
<feature type="region of interest" description="Disordered" evidence="12">
    <location>
        <begin position="148"/>
        <end position="203"/>
    </location>
</feature>
<dbReference type="InterPro" id="IPR023213">
    <property type="entry name" value="CAT-like_dom_sf"/>
</dbReference>